<protein>
    <recommendedName>
        <fullName evidence="4">Condensation domain-containing protein</fullName>
    </recommendedName>
</protein>
<dbReference type="RefSeq" id="WP_222682971.1">
    <property type="nucleotide sequence ID" value="NZ_JABUBT010000037.1"/>
</dbReference>
<evidence type="ECO:0008006" key="4">
    <source>
        <dbReference type="Google" id="ProtNLM"/>
    </source>
</evidence>
<dbReference type="EMBL" id="JABUBU010000001">
    <property type="protein sequence ID" value="MBY6365879.1"/>
    <property type="molecule type" value="Genomic_DNA"/>
</dbReference>
<evidence type="ECO:0000313" key="2">
    <source>
        <dbReference type="EMBL" id="MBY6365879.1"/>
    </source>
</evidence>
<reference evidence="2 3" key="1">
    <citation type="submission" date="2020-06" db="EMBL/GenBank/DDBJ databases">
        <title>Taxonomy, biology and ecology of Rhodococcus bacteria occurring in California pistachio and other woody hosts as revealed by genome sequence analyses.</title>
        <authorList>
            <person name="Gai Y."/>
            <person name="Riely B."/>
        </authorList>
    </citation>
    <scope>NUCLEOTIDE SEQUENCE [LARGE SCALE GENOMIC DNA]</scope>
    <source>
        <strain evidence="2 3">BP-281</strain>
    </source>
</reference>
<organism evidence="2 3">
    <name type="scientific">Rhodococcoides corynebacterioides</name>
    <dbReference type="NCBI Taxonomy" id="53972"/>
    <lineage>
        <taxon>Bacteria</taxon>
        <taxon>Bacillati</taxon>
        <taxon>Actinomycetota</taxon>
        <taxon>Actinomycetes</taxon>
        <taxon>Mycobacteriales</taxon>
        <taxon>Nocardiaceae</taxon>
        <taxon>Rhodococcoides</taxon>
    </lineage>
</organism>
<comment type="caution">
    <text evidence="2">The sequence shown here is derived from an EMBL/GenBank/DDBJ whole genome shotgun (WGS) entry which is preliminary data.</text>
</comment>
<sequence>MTSREAAKTTDTAADPADRVAGADESYDLAERLFGWTAPIQFAWVLGDDPGHDAVVDWATALARGGFGRRIVRTRVPVARHRWVRSDRPPTVYAEPTILNDDADTAVGAWLDRRLRDVDLDPGAGRGFTVEYAHTRSGRVVLTLLVSHMIADGHAVHDALRDARRSAEHRLGSVRGLPTASEVSGWSGVRGDLLDAASQIPAIVRASAVIGRAGVRAVLGRSATAAPVSDAPSGSDVVGEPGDRPAPPQRDAEATLAVVDVPRAQFEARAAALGGTPNSLFTAVLTGVLRATGHAIPPGGTRVCIAVDTRSDGDDRANASGGVWIRLAGPVGPETGLGTIRRLSKEAFARYAATDDAVVDHLQAVARLLPDPVLGRVMKAVPGPDITVSNLGAAPAESLAPLGTPAERFAIRAVMQGRSAADRRAQGPALAAWSVQYADTVTVTVFGIHPDLLGDPAVVRSVLAAELTRWGLDHRFW</sequence>
<keyword evidence="3" id="KW-1185">Reference proteome</keyword>
<proteinExistence type="predicted"/>
<gene>
    <name evidence="2" type="ORF">HQ603_03815</name>
</gene>
<evidence type="ECO:0000256" key="1">
    <source>
        <dbReference type="SAM" id="MobiDB-lite"/>
    </source>
</evidence>
<name>A0ABS7P0G6_9NOCA</name>
<accession>A0ABS7P0G6</accession>
<dbReference type="Proteomes" id="UP000825228">
    <property type="component" value="Unassembled WGS sequence"/>
</dbReference>
<evidence type="ECO:0000313" key="3">
    <source>
        <dbReference type="Proteomes" id="UP000825228"/>
    </source>
</evidence>
<feature type="region of interest" description="Disordered" evidence="1">
    <location>
        <begin position="222"/>
        <end position="249"/>
    </location>
</feature>